<proteinExistence type="predicted"/>
<name>A0A0C9WM61_9AGAR</name>
<sequence>MSKNHISSCMMLDASRSTVWGIRWYLAISNGIESTRIGSQTHGLWYPYALGL</sequence>
<reference evidence="1 2" key="1">
    <citation type="submission" date="2014-04" db="EMBL/GenBank/DDBJ databases">
        <authorList>
            <consortium name="DOE Joint Genome Institute"/>
            <person name="Kuo A."/>
            <person name="Kohler A."/>
            <person name="Nagy L.G."/>
            <person name="Floudas D."/>
            <person name="Copeland A."/>
            <person name="Barry K.W."/>
            <person name="Cichocki N."/>
            <person name="Veneault-Fourrey C."/>
            <person name="LaButti K."/>
            <person name="Lindquist E.A."/>
            <person name="Lipzen A."/>
            <person name="Lundell T."/>
            <person name="Morin E."/>
            <person name="Murat C."/>
            <person name="Sun H."/>
            <person name="Tunlid A."/>
            <person name="Henrissat B."/>
            <person name="Grigoriev I.V."/>
            <person name="Hibbett D.S."/>
            <person name="Martin F."/>
            <person name="Nordberg H.P."/>
            <person name="Cantor M.N."/>
            <person name="Hua S.X."/>
        </authorList>
    </citation>
    <scope>NUCLEOTIDE SEQUENCE [LARGE SCALE GENOMIC DNA]</scope>
    <source>
        <strain evidence="1 2">LaAM-08-1</strain>
    </source>
</reference>
<gene>
    <name evidence="1" type="ORF">K443DRAFT_681220</name>
</gene>
<keyword evidence="2" id="KW-1185">Reference proteome</keyword>
<evidence type="ECO:0000313" key="2">
    <source>
        <dbReference type="Proteomes" id="UP000054477"/>
    </source>
</evidence>
<accession>A0A0C9WM61</accession>
<organism evidence="1 2">
    <name type="scientific">Laccaria amethystina LaAM-08-1</name>
    <dbReference type="NCBI Taxonomy" id="1095629"/>
    <lineage>
        <taxon>Eukaryota</taxon>
        <taxon>Fungi</taxon>
        <taxon>Dikarya</taxon>
        <taxon>Basidiomycota</taxon>
        <taxon>Agaricomycotina</taxon>
        <taxon>Agaricomycetes</taxon>
        <taxon>Agaricomycetidae</taxon>
        <taxon>Agaricales</taxon>
        <taxon>Agaricineae</taxon>
        <taxon>Hydnangiaceae</taxon>
        <taxon>Laccaria</taxon>
    </lineage>
</organism>
<dbReference type="HOGENOM" id="CLU_3087560_0_0_1"/>
<protein>
    <submittedName>
        <fullName evidence="1">Uncharacterized protein</fullName>
    </submittedName>
</protein>
<reference evidence="2" key="2">
    <citation type="submission" date="2015-01" db="EMBL/GenBank/DDBJ databases">
        <title>Evolutionary Origins and Diversification of the Mycorrhizal Mutualists.</title>
        <authorList>
            <consortium name="DOE Joint Genome Institute"/>
            <consortium name="Mycorrhizal Genomics Consortium"/>
            <person name="Kohler A."/>
            <person name="Kuo A."/>
            <person name="Nagy L.G."/>
            <person name="Floudas D."/>
            <person name="Copeland A."/>
            <person name="Barry K.W."/>
            <person name="Cichocki N."/>
            <person name="Veneault-Fourrey C."/>
            <person name="LaButti K."/>
            <person name="Lindquist E.A."/>
            <person name="Lipzen A."/>
            <person name="Lundell T."/>
            <person name="Morin E."/>
            <person name="Murat C."/>
            <person name="Riley R."/>
            <person name="Ohm R."/>
            <person name="Sun H."/>
            <person name="Tunlid A."/>
            <person name="Henrissat B."/>
            <person name="Grigoriev I.V."/>
            <person name="Hibbett D.S."/>
            <person name="Martin F."/>
        </authorList>
    </citation>
    <scope>NUCLEOTIDE SEQUENCE [LARGE SCALE GENOMIC DNA]</scope>
    <source>
        <strain evidence="2">LaAM-08-1</strain>
    </source>
</reference>
<dbReference type="AlphaFoldDB" id="A0A0C9WM61"/>
<dbReference type="Proteomes" id="UP000054477">
    <property type="component" value="Unassembled WGS sequence"/>
</dbReference>
<dbReference type="EMBL" id="KN838682">
    <property type="protein sequence ID" value="KIJ97854.1"/>
    <property type="molecule type" value="Genomic_DNA"/>
</dbReference>
<evidence type="ECO:0000313" key="1">
    <source>
        <dbReference type="EMBL" id="KIJ97854.1"/>
    </source>
</evidence>